<dbReference type="Pfam" id="PF02566">
    <property type="entry name" value="OsmC"/>
    <property type="match status" value="1"/>
</dbReference>
<dbReference type="PANTHER" id="PTHR42830">
    <property type="entry name" value="OSMOTICALLY INDUCIBLE FAMILY PROTEIN"/>
    <property type="match status" value="1"/>
</dbReference>
<dbReference type="AlphaFoldDB" id="A0A7G9S3W8"/>
<keyword evidence="2" id="KW-1185">Reference proteome</keyword>
<reference evidence="1 2" key="1">
    <citation type="submission" date="2020-08" db="EMBL/GenBank/DDBJ databases">
        <title>Genome sequence of Leucobacter denitrificans KACC 14055T.</title>
        <authorList>
            <person name="Hyun D.-W."/>
            <person name="Bae J.-W."/>
        </authorList>
    </citation>
    <scope>NUCLEOTIDE SEQUENCE [LARGE SCALE GENOMIC DNA]</scope>
    <source>
        <strain evidence="1 2">KACC 14055</strain>
    </source>
</reference>
<dbReference type="PANTHER" id="PTHR42830:SF1">
    <property type="entry name" value="OSMOTICALLY INDUCIBLE FAMILY PROTEIN"/>
    <property type="match status" value="1"/>
</dbReference>
<dbReference type="GO" id="GO:0004601">
    <property type="term" value="F:peroxidase activity"/>
    <property type="evidence" value="ECO:0007669"/>
    <property type="project" value="InterPro"/>
</dbReference>
<dbReference type="RefSeq" id="WP_187555013.1">
    <property type="nucleotide sequence ID" value="NZ_CP060716.1"/>
</dbReference>
<organism evidence="1 2">
    <name type="scientific">Leucobacter denitrificans</name>
    <dbReference type="NCBI Taxonomy" id="683042"/>
    <lineage>
        <taxon>Bacteria</taxon>
        <taxon>Bacillati</taxon>
        <taxon>Actinomycetota</taxon>
        <taxon>Actinomycetes</taxon>
        <taxon>Micrococcales</taxon>
        <taxon>Microbacteriaceae</taxon>
        <taxon>Leucobacter</taxon>
    </lineage>
</organism>
<dbReference type="SUPFAM" id="SSF82784">
    <property type="entry name" value="OsmC-like"/>
    <property type="match status" value="1"/>
</dbReference>
<dbReference type="Proteomes" id="UP000515934">
    <property type="component" value="Chromosome"/>
</dbReference>
<gene>
    <name evidence="1" type="ORF">H9L06_09875</name>
</gene>
<dbReference type="InterPro" id="IPR003718">
    <property type="entry name" value="OsmC/Ohr_fam"/>
</dbReference>
<dbReference type="InterPro" id="IPR015946">
    <property type="entry name" value="KH_dom-like_a/b"/>
</dbReference>
<dbReference type="KEGG" id="ldn:H9L06_09875"/>
<name>A0A7G9S3W8_9MICO</name>
<dbReference type="NCBIfam" id="TIGR03562">
    <property type="entry name" value="osmo_induc_OsmC"/>
    <property type="match status" value="1"/>
</dbReference>
<dbReference type="InterPro" id="IPR036102">
    <property type="entry name" value="OsmC/Ohrsf"/>
</dbReference>
<dbReference type="InterPro" id="IPR052707">
    <property type="entry name" value="OsmC_Ohr_Peroxiredoxin"/>
</dbReference>
<protein>
    <submittedName>
        <fullName evidence="1">OsmC family peroxiredoxin</fullName>
    </submittedName>
</protein>
<dbReference type="Gene3D" id="3.30.300.20">
    <property type="match status" value="1"/>
</dbReference>
<dbReference type="InterPro" id="IPR019904">
    <property type="entry name" value="Peroxiredoxin_OsmC"/>
</dbReference>
<proteinExistence type="predicted"/>
<dbReference type="GO" id="GO:0006979">
    <property type="term" value="P:response to oxidative stress"/>
    <property type="evidence" value="ECO:0007669"/>
    <property type="project" value="InterPro"/>
</dbReference>
<accession>A0A7G9S3W8</accession>
<dbReference type="EMBL" id="CP060716">
    <property type="protein sequence ID" value="QNN62543.1"/>
    <property type="molecule type" value="Genomic_DNA"/>
</dbReference>
<evidence type="ECO:0000313" key="1">
    <source>
        <dbReference type="EMBL" id="QNN62543.1"/>
    </source>
</evidence>
<evidence type="ECO:0000313" key="2">
    <source>
        <dbReference type="Proteomes" id="UP000515934"/>
    </source>
</evidence>
<sequence length="146" mass="15056">MAIATRTVTTTWDGTLEAGTGTFGDSSSGALDGQQVTWGSRTVAPEGKTSPEELLAAAHSSCFSMALALTLGSHDAPPQRLEISSEVVFEEADGKPTITTSKITVRAKIDGIDGDKFSAIVDEAAALCPVSRLFAGANITVDAQLV</sequence>